<dbReference type="RefSeq" id="WP_135337172.1">
    <property type="nucleotide sequence ID" value="NZ_JBHLTX010000019.1"/>
</dbReference>
<reference evidence="3 4" key="1">
    <citation type="submission" date="2019-03" db="EMBL/GenBank/DDBJ databases">
        <authorList>
            <person name="Gonzalez-Pimentel J.L."/>
        </authorList>
    </citation>
    <scope>NUCLEOTIDE SEQUENCE [LARGE SCALE GENOMIC DNA]</scope>
    <source>
        <strain evidence="3 4">JCM 31289</strain>
    </source>
</reference>
<dbReference type="OrthoDB" id="5289372at2"/>
<accession>A0A4Z0HFL0</accession>
<dbReference type="SMART" id="SM00014">
    <property type="entry name" value="acidPPc"/>
    <property type="match status" value="1"/>
</dbReference>
<feature type="transmembrane region" description="Helical" evidence="1">
    <location>
        <begin position="193"/>
        <end position="216"/>
    </location>
</feature>
<dbReference type="Pfam" id="PF01569">
    <property type="entry name" value="PAP2"/>
    <property type="match status" value="1"/>
</dbReference>
<dbReference type="PANTHER" id="PTHR14969:SF13">
    <property type="entry name" value="AT30094P"/>
    <property type="match status" value="1"/>
</dbReference>
<proteinExistence type="predicted"/>
<feature type="transmembrane region" description="Helical" evidence="1">
    <location>
        <begin position="162"/>
        <end position="181"/>
    </location>
</feature>
<feature type="transmembrane region" description="Helical" evidence="1">
    <location>
        <begin position="128"/>
        <end position="150"/>
    </location>
</feature>
<keyword evidence="4" id="KW-1185">Reference proteome</keyword>
<name>A0A4Z0HFL0_9ACTN</name>
<gene>
    <name evidence="3" type="ORF">E4099_02190</name>
</gene>
<dbReference type="AlphaFoldDB" id="A0A4Z0HFL0"/>
<dbReference type="InterPro" id="IPR036938">
    <property type="entry name" value="PAP2/HPO_sf"/>
</dbReference>
<feature type="transmembrane region" description="Helical" evidence="1">
    <location>
        <begin position="64"/>
        <end position="83"/>
    </location>
</feature>
<dbReference type="Gene3D" id="1.20.144.10">
    <property type="entry name" value="Phosphatidic acid phosphatase type 2/haloperoxidase"/>
    <property type="match status" value="1"/>
</dbReference>
<keyword evidence="1" id="KW-0472">Membrane</keyword>
<organism evidence="3 4">
    <name type="scientific">Streptomyces palmae</name>
    <dbReference type="NCBI Taxonomy" id="1701085"/>
    <lineage>
        <taxon>Bacteria</taxon>
        <taxon>Bacillati</taxon>
        <taxon>Actinomycetota</taxon>
        <taxon>Actinomycetes</taxon>
        <taxon>Kitasatosporales</taxon>
        <taxon>Streptomycetaceae</taxon>
        <taxon>Streptomyces</taxon>
    </lineage>
</organism>
<feature type="transmembrane region" description="Helical" evidence="1">
    <location>
        <begin position="90"/>
        <end position="108"/>
    </location>
</feature>
<comment type="caution">
    <text evidence="3">The sequence shown here is derived from an EMBL/GenBank/DDBJ whole genome shotgun (WGS) entry which is preliminary data.</text>
</comment>
<protein>
    <submittedName>
        <fullName evidence="3">Phosphatase PAP2 family protein</fullName>
    </submittedName>
</protein>
<dbReference type="PANTHER" id="PTHR14969">
    <property type="entry name" value="SPHINGOSINE-1-PHOSPHATE PHOSPHOHYDROLASE"/>
    <property type="match status" value="1"/>
</dbReference>
<dbReference type="Proteomes" id="UP000297948">
    <property type="component" value="Unassembled WGS sequence"/>
</dbReference>
<evidence type="ECO:0000256" key="1">
    <source>
        <dbReference type="SAM" id="Phobius"/>
    </source>
</evidence>
<evidence type="ECO:0000313" key="4">
    <source>
        <dbReference type="Proteomes" id="UP000297948"/>
    </source>
</evidence>
<dbReference type="EMBL" id="SRID01000009">
    <property type="protein sequence ID" value="TGB18279.1"/>
    <property type="molecule type" value="Genomic_DNA"/>
</dbReference>
<keyword evidence="1" id="KW-0812">Transmembrane</keyword>
<dbReference type="InterPro" id="IPR000326">
    <property type="entry name" value="PAP2/HPO"/>
</dbReference>
<dbReference type="SUPFAM" id="SSF48317">
    <property type="entry name" value="Acid phosphatase/Vanadium-dependent haloperoxidase"/>
    <property type="match status" value="1"/>
</dbReference>
<sequence>MPAANSRAATVAVVLTVLFLLLLTLIAVDWHPLLSFDRGVDDTLHRWAVAHHGWTKANRVLTDWIWDPFTMRALLLAAVAWLLWRREWPLALWVALATALALVLQQGVKAAVGRQRPVWPHPVDSANNAAFPSGHVMTATVACGLLLWLAARHGVRGPVWRLLVGLAVVSVLGVGFTRVYLGVHWPSDVLGGWLLGGALVAAAIAAYPAFAARFGAPVRPYDERRPR</sequence>
<evidence type="ECO:0000313" key="3">
    <source>
        <dbReference type="EMBL" id="TGB18279.1"/>
    </source>
</evidence>
<keyword evidence="1" id="KW-1133">Transmembrane helix</keyword>
<evidence type="ECO:0000259" key="2">
    <source>
        <dbReference type="SMART" id="SM00014"/>
    </source>
</evidence>
<feature type="domain" description="Phosphatidic acid phosphatase type 2/haloperoxidase" evidence="2">
    <location>
        <begin position="90"/>
        <end position="204"/>
    </location>
</feature>